<keyword evidence="4 6" id="KW-0808">Transferase</keyword>
<dbReference type="OrthoDB" id="1115728at2"/>
<dbReference type="PANTHER" id="PTHR13393:SF0">
    <property type="entry name" value="RNA N6-ADENOSINE-METHYLTRANSFERASE METTL16"/>
    <property type="match status" value="1"/>
</dbReference>
<keyword evidence="5 6" id="KW-0949">S-adenosyl-L-methionine</keyword>
<keyword evidence="3 6" id="KW-0489">Methyltransferase</keyword>
<dbReference type="SUPFAM" id="SSF53335">
    <property type="entry name" value="S-adenosyl-L-methionine-dependent methyltransferases"/>
    <property type="match status" value="1"/>
</dbReference>
<dbReference type="EMBL" id="WOCD01000003">
    <property type="protein sequence ID" value="MUH72474.1"/>
    <property type="molecule type" value="Genomic_DNA"/>
</dbReference>
<dbReference type="Gene3D" id="3.40.50.150">
    <property type="entry name" value="Vaccinia Virus protein VP39"/>
    <property type="match status" value="1"/>
</dbReference>
<evidence type="ECO:0000256" key="6">
    <source>
        <dbReference type="HAMAP-Rule" id="MF_01848"/>
    </source>
</evidence>
<evidence type="ECO:0000256" key="4">
    <source>
        <dbReference type="ARBA" id="ARBA00022679"/>
    </source>
</evidence>
<comment type="catalytic activity">
    <reaction evidence="6">
        <text>adenosine(1618) in 23S rRNA + S-adenosyl-L-methionine = N(6)-methyladenosine(1618) in 23S rRNA + S-adenosyl-L-homocysteine + H(+)</text>
        <dbReference type="Rhea" id="RHEA:16497"/>
        <dbReference type="Rhea" id="RHEA-COMP:10229"/>
        <dbReference type="Rhea" id="RHEA-COMP:10231"/>
        <dbReference type="ChEBI" id="CHEBI:15378"/>
        <dbReference type="ChEBI" id="CHEBI:57856"/>
        <dbReference type="ChEBI" id="CHEBI:59789"/>
        <dbReference type="ChEBI" id="CHEBI:74411"/>
        <dbReference type="ChEBI" id="CHEBI:74449"/>
        <dbReference type="EC" id="2.1.1.181"/>
    </reaction>
</comment>
<dbReference type="NCBIfam" id="NF008725">
    <property type="entry name" value="PRK11727.1"/>
    <property type="match status" value="1"/>
</dbReference>
<gene>
    <name evidence="6 7" type="primary">rlmF</name>
    <name evidence="7" type="ORF">GNP35_08245</name>
</gene>
<dbReference type="PIRSF" id="PIRSF029038">
    <property type="entry name" value="Mtase_YbiN_prd"/>
    <property type="match status" value="1"/>
</dbReference>
<evidence type="ECO:0000256" key="1">
    <source>
        <dbReference type="ARBA" id="ARBA00022490"/>
    </source>
</evidence>
<dbReference type="HAMAP" id="MF_01848">
    <property type="entry name" value="23SrRNA_methyltr_F"/>
    <property type="match status" value="1"/>
</dbReference>
<dbReference type="GO" id="GO:0005737">
    <property type="term" value="C:cytoplasm"/>
    <property type="evidence" value="ECO:0007669"/>
    <property type="project" value="UniProtKB-SubCell"/>
</dbReference>
<organism evidence="7 8">
    <name type="scientific">Psychrosphaera haliotis</name>
    <dbReference type="NCBI Taxonomy" id="555083"/>
    <lineage>
        <taxon>Bacteria</taxon>
        <taxon>Pseudomonadati</taxon>
        <taxon>Pseudomonadota</taxon>
        <taxon>Gammaproteobacteria</taxon>
        <taxon>Alteromonadales</taxon>
        <taxon>Pseudoalteromonadaceae</taxon>
        <taxon>Psychrosphaera</taxon>
    </lineage>
</organism>
<dbReference type="GO" id="GO:0052907">
    <property type="term" value="F:23S rRNA (adenine(1618)-N(6))-methyltransferase activity"/>
    <property type="evidence" value="ECO:0007669"/>
    <property type="project" value="UniProtKB-EC"/>
</dbReference>
<dbReference type="EC" id="2.1.1.181" evidence="6"/>
<protein>
    <recommendedName>
        <fullName evidence="6">Ribosomal RNA large subunit methyltransferase F</fullName>
        <ecNumber evidence="6">2.1.1.181</ecNumber>
    </recommendedName>
    <alternativeName>
        <fullName evidence="6">23S rRNA mA1618 methyltransferase</fullName>
    </alternativeName>
    <alternativeName>
        <fullName evidence="6">rRNA adenine N-6-methyltransferase</fullName>
    </alternativeName>
</protein>
<evidence type="ECO:0000313" key="7">
    <source>
        <dbReference type="EMBL" id="MUH72474.1"/>
    </source>
</evidence>
<evidence type="ECO:0000256" key="2">
    <source>
        <dbReference type="ARBA" id="ARBA00022552"/>
    </source>
</evidence>
<reference evidence="7 8" key="1">
    <citation type="submission" date="2019-11" db="EMBL/GenBank/DDBJ databases">
        <title>P. haliotis isolates from Z. marina roots.</title>
        <authorList>
            <person name="Cohen M."/>
            <person name="Jospin G."/>
            <person name="Eisen J.A."/>
            <person name="Coil D.A."/>
        </authorList>
    </citation>
    <scope>NUCLEOTIDE SEQUENCE [LARGE SCALE GENOMIC DNA]</scope>
    <source>
        <strain evidence="7 8">UCD-MCMsp1aY</strain>
    </source>
</reference>
<accession>A0A6N8F8G2</accession>
<dbReference type="Proteomes" id="UP000439994">
    <property type="component" value="Unassembled WGS sequence"/>
</dbReference>
<evidence type="ECO:0000256" key="5">
    <source>
        <dbReference type="ARBA" id="ARBA00022691"/>
    </source>
</evidence>
<sequence>MSNLNSPTLHPRNRHQVVDGVAYHFDTLTAANPDLKSHIVERKKGHQTIDFADPNAVRELNRALLLAYYGIHFWQIPENVLCPPVPGRADYIHHLADLLANSNDGVIPTGKKIKGIDVGTGANLIYPIIGRHEYQWSFVGSEVNPLSFQCAATLIKSNPYLKSHVKVKKQDNANYFFNGIVQPEQKFAFTLCNPPFHRSAEEAAAANAQKVENLAKSKSLPPQATQSLNFGGQNSELWCNGGEVEFVCNMIKESIQIKQQVLWFSSLVSKKDSLKIIESELKKAKVQEYKIIDMGQGHKISRFVAWTFIPQTQHKTWFE</sequence>
<comment type="caution">
    <text evidence="7">The sequence shown here is derived from an EMBL/GenBank/DDBJ whole genome shotgun (WGS) entry which is preliminary data.</text>
</comment>
<keyword evidence="2 6" id="KW-0698">rRNA processing</keyword>
<dbReference type="RefSeq" id="WP_155695648.1">
    <property type="nucleotide sequence ID" value="NZ_WOCD01000003.1"/>
</dbReference>
<dbReference type="InterPro" id="IPR010286">
    <property type="entry name" value="METTL16/RlmF"/>
</dbReference>
<dbReference type="Pfam" id="PF05971">
    <property type="entry name" value="Methyltransf_10"/>
    <property type="match status" value="1"/>
</dbReference>
<evidence type="ECO:0000256" key="3">
    <source>
        <dbReference type="ARBA" id="ARBA00022603"/>
    </source>
</evidence>
<keyword evidence="8" id="KW-1185">Reference proteome</keyword>
<dbReference type="AlphaFoldDB" id="A0A6N8F8G2"/>
<proteinExistence type="inferred from homology"/>
<comment type="function">
    <text evidence="6">Specifically methylates the adenine in position 1618 of 23S rRNA.</text>
</comment>
<dbReference type="PANTHER" id="PTHR13393">
    <property type="entry name" value="SAM-DEPENDENT METHYLTRANSFERASE"/>
    <property type="match status" value="1"/>
</dbReference>
<keyword evidence="1 6" id="KW-0963">Cytoplasm</keyword>
<name>A0A6N8F8G2_9GAMM</name>
<dbReference type="InterPro" id="IPR029063">
    <property type="entry name" value="SAM-dependent_MTases_sf"/>
</dbReference>
<comment type="similarity">
    <text evidence="6">Belongs to the methyltransferase superfamily. METTL16/RlmF family.</text>
</comment>
<evidence type="ECO:0000313" key="8">
    <source>
        <dbReference type="Proteomes" id="UP000439994"/>
    </source>
</evidence>
<dbReference type="InterPro" id="IPR016909">
    <property type="entry name" value="rRNA_lsu_MeTfrase_F"/>
</dbReference>
<comment type="subcellular location">
    <subcellularLocation>
        <location evidence="6">Cytoplasm</location>
    </subcellularLocation>
</comment>
<dbReference type="GO" id="GO:0070475">
    <property type="term" value="P:rRNA base methylation"/>
    <property type="evidence" value="ECO:0007669"/>
    <property type="project" value="TreeGrafter"/>
</dbReference>